<dbReference type="RefSeq" id="WP_012196770.1">
    <property type="nucleotide sequence ID" value="NC_009997.1"/>
</dbReference>
<dbReference type="HOGENOM" id="CLU_103234_0_1_6"/>
<dbReference type="KEGG" id="sbn:Sbal195_1160"/>
<name>A9L4V1_SHEB9</name>
<keyword evidence="1" id="KW-0812">Transmembrane</keyword>
<accession>A9L4V1</accession>
<dbReference type="InterPro" id="IPR013362">
    <property type="entry name" value="Pilus_4_PilV"/>
</dbReference>
<keyword evidence="1" id="KW-0472">Membrane</keyword>
<proteinExistence type="predicted"/>
<dbReference type="EMBL" id="CP000891">
    <property type="protein sequence ID" value="ABX48336.1"/>
    <property type="molecule type" value="Genomic_DNA"/>
</dbReference>
<dbReference type="Proteomes" id="UP000000770">
    <property type="component" value="Chromosome"/>
</dbReference>
<keyword evidence="1" id="KW-1133">Transmembrane helix</keyword>
<dbReference type="NCBIfam" id="TIGR02523">
    <property type="entry name" value="type_IV_pilV"/>
    <property type="match status" value="1"/>
</dbReference>
<dbReference type="AlphaFoldDB" id="A9L4V1"/>
<sequence length="195" mass="21357">MAEKLVKNMAKFERLTQKDFQRGFSLIEVLVALVILVIGLIGIFNLHIVAKRGSFESFQQTQASYYANDIINRMKLNRTQLVNYDGEYTGSLGKPSSVCDVAVGAVNICTPEETEAWDLYQWEQSFMGATEVVDSQNVGGLDSPTACISVNGSTVTVAVAWRGVREGAGTSYSGSECGKDIGKRRRLFILSTVII</sequence>
<protein>
    <submittedName>
        <fullName evidence="2">Type IV pilus modification protein PilV</fullName>
    </submittedName>
</protein>
<dbReference type="Pfam" id="PF07963">
    <property type="entry name" value="N_methyl"/>
    <property type="match status" value="1"/>
</dbReference>
<evidence type="ECO:0000256" key="1">
    <source>
        <dbReference type="SAM" id="Phobius"/>
    </source>
</evidence>
<dbReference type="InterPro" id="IPR012902">
    <property type="entry name" value="N_methyl_site"/>
</dbReference>
<gene>
    <name evidence="2" type="ordered locus">Sbal195_1160</name>
</gene>
<evidence type="ECO:0000313" key="3">
    <source>
        <dbReference type="Proteomes" id="UP000000770"/>
    </source>
</evidence>
<dbReference type="GeneID" id="11771440"/>
<organism evidence="2 3">
    <name type="scientific">Shewanella baltica (strain OS195)</name>
    <dbReference type="NCBI Taxonomy" id="399599"/>
    <lineage>
        <taxon>Bacteria</taxon>
        <taxon>Pseudomonadati</taxon>
        <taxon>Pseudomonadota</taxon>
        <taxon>Gammaproteobacteria</taxon>
        <taxon>Alteromonadales</taxon>
        <taxon>Shewanellaceae</taxon>
        <taxon>Shewanella</taxon>
    </lineage>
</organism>
<dbReference type="NCBIfam" id="TIGR02532">
    <property type="entry name" value="IV_pilin_GFxxxE"/>
    <property type="match status" value="1"/>
</dbReference>
<reference evidence="2 3" key="1">
    <citation type="submission" date="2007-11" db="EMBL/GenBank/DDBJ databases">
        <title>Complete sequence of chromosome of Shewanella baltica OS195.</title>
        <authorList>
            <consortium name="US DOE Joint Genome Institute"/>
            <person name="Copeland A."/>
            <person name="Lucas S."/>
            <person name="Lapidus A."/>
            <person name="Barry K."/>
            <person name="Glavina del Rio T."/>
            <person name="Dalin E."/>
            <person name="Tice H."/>
            <person name="Pitluck S."/>
            <person name="Chain P."/>
            <person name="Malfatti S."/>
            <person name="Shin M."/>
            <person name="Vergez L."/>
            <person name="Schmutz J."/>
            <person name="Larimer F."/>
            <person name="Land M."/>
            <person name="Hauser L."/>
            <person name="Kyrpides N."/>
            <person name="Kim E."/>
            <person name="Brettar I."/>
            <person name="Rodrigues J."/>
            <person name="Konstantinidis K."/>
            <person name="Klappenbach J."/>
            <person name="Hofle M."/>
            <person name="Tiedje J."/>
            <person name="Richardson P."/>
        </authorList>
    </citation>
    <scope>NUCLEOTIDE SEQUENCE [LARGE SCALE GENOMIC DNA]</scope>
    <source>
        <strain evidence="2 3">OS195</strain>
    </source>
</reference>
<feature type="transmembrane region" description="Helical" evidence="1">
    <location>
        <begin position="29"/>
        <end position="50"/>
    </location>
</feature>
<evidence type="ECO:0000313" key="2">
    <source>
        <dbReference type="EMBL" id="ABX48336.1"/>
    </source>
</evidence>